<dbReference type="Gene3D" id="3.40.350.10">
    <property type="entry name" value="Creatinase/prolidase N-terminal domain"/>
    <property type="match status" value="1"/>
</dbReference>
<dbReference type="Pfam" id="PF00557">
    <property type="entry name" value="Peptidase_M24"/>
    <property type="match status" value="1"/>
</dbReference>
<dbReference type="InterPro" id="IPR000587">
    <property type="entry name" value="Creatinase_N"/>
</dbReference>
<dbReference type="Pfam" id="PF01321">
    <property type="entry name" value="Creatinase_N"/>
    <property type="match status" value="1"/>
</dbReference>
<dbReference type="Gene3D" id="3.90.230.10">
    <property type="entry name" value="Creatinase/methionine aminopeptidase superfamily"/>
    <property type="match status" value="1"/>
</dbReference>
<dbReference type="InterPro" id="IPR029149">
    <property type="entry name" value="Creatin/AminoP/Spt16_N"/>
</dbReference>
<evidence type="ECO:0000259" key="6">
    <source>
        <dbReference type="Pfam" id="PF00557"/>
    </source>
</evidence>
<dbReference type="InterPro" id="IPR050659">
    <property type="entry name" value="Peptidase_M24B"/>
</dbReference>
<dbReference type="AlphaFoldDB" id="A0A143PSZ3"/>
<reference evidence="9" key="2">
    <citation type="submission" date="2016-04" db="EMBL/GenBank/DDBJ databases">
        <title>First Complete Genome Sequence of a Subdivision 6 Acidobacterium.</title>
        <authorList>
            <person name="Huang S."/>
            <person name="Vieira S."/>
            <person name="Bunk B."/>
            <person name="Riedel T."/>
            <person name="Sproeer C."/>
            <person name="Overmann J."/>
        </authorList>
    </citation>
    <scope>NUCLEOTIDE SEQUENCE [LARGE SCALE GENOMIC DNA]</scope>
    <source>
        <strain evidence="9">DSM 100886 HEG_-6_39</strain>
    </source>
</reference>
<dbReference type="PROSITE" id="PS00491">
    <property type="entry name" value="PROLINE_PEPTIDASE"/>
    <property type="match status" value="1"/>
</dbReference>
<dbReference type="PANTHER" id="PTHR46112">
    <property type="entry name" value="AMINOPEPTIDASE"/>
    <property type="match status" value="1"/>
</dbReference>
<evidence type="ECO:0000256" key="1">
    <source>
        <dbReference type="ARBA" id="ARBA00022670"/>
    </source>
</evidence>
<evidence type="ECO:0000256" key="5">
    <source>
        <dbReference type="RuleBase" id="RU000590"/>
    </source>
</evidence>
<protein>
    <submittedName>
        <fullName evidence="8">Putative peptidase</fullName>
        <ecNumber evidence="8">3.4.-.-</ecNumber>
    </submittedName>
</protein>
<keyword evidence="2 5" id="KW-0479">Metal-binding</keyword>
<comment type="similarity">
    <text evidence="5">Belongs to the peptidase M24B family.</text>
</comment>
<feature type="domain" description="Creatinase N-terminal" evidence="7">
    <location>
        <begin position="15"/>
        <end position="132"/>
    </location>
</feature>
<keyword evidence="3 8" id="KW-0378">Hydrolase</keyword>
<accession>A0A143PSZ3</accession>
<proteinExistence type="inferred from homology"/>
<keyword evidence="1" id="KW-0645">Protease</keyword>
<dbReference type="OrthoDB" id="9806388at2"/>
<dbReference type="InterPro" id="IPR000994">
    <property type="entry name" value="Pept_M24"/>
</dbReference>
<keyword evidence="4" id="KW-0482">Metalloprotease</keyword>
<dbReference type="EC" id="3.4.-.-" evidence="8"/>
<feature type="domain" description="Peptidase M24" evidence="6">
    <location>
        <begin position="162"/>
        <end position="368"/>
    </location>
</feature>
<dbReference type="SUPFAM" id="SSF53092">
    <property type="entry name" value="Creatinase/prolidase N-terminal domain"/>
    <property type="match status" value="1"/>
</dbReference>
<gene>
    <name evidence="8" type="ORF">LuPra_04177</name>
</gene>
<dbReference type="STRING" id="1855912.LuPra_04177"/>
<dbReference type="PANTHER" id="PTHR46112:SF3">
    <property type="entry name" value="AMINOPEPTIDASE YPDF"/>
    <property type="match status" value="1"/>
</dbReference>
<evidence type="ECO:0000313" key="9">
    <source>
        <dbReference type="Proteomes" id="UP000076079"/>
    </source>
</evidence>
<evidence type="ECO:0000313" key="8">
    <source>
        <dbReference type="EMBL" id="AMY10934.1"/>
    </source>
</evidence>
<dbReference type="GO" id="GO:0046872">
    <property type="term" value="F:metal ion binding"/>
    <property type="evidence" value="ECO:0007669"/>
    <property type="project" value="UniProtKB-KW"/>
</dbReference>
<reference evidence="8 9" key="1">
    <citation type="journal article" date="2016" name="Genome Announc.">
        <title>First Complete Genome Sequence of a Subdivision 6 Acidobacterium Strain.</title>
        <authorList>
            <person name="Huang S."/>
            <person name="Vieira S."/>
            <person name="Bunk B."/>
            <person name="Riedel T."/>
            <person name="Sproer C."/>
            <person name="Overmann J."/>
        </authorList>
    </citation>
    <scope>NUCLEOTIDE SEQUENCE [LARGE SCALE GENOMIC DNA]</scope>
    <source>
        <strain evidence="9">DSM 100886 HEG_-6_39</strain>
    </source>
</reference>
<dbReference type="EMBL" id="CP015136">
    <property type="protein sequence ID" value="AMY10934.1"/>
    <property type="molecule type" value="Genomic_DNA"/>
</dbReference>
<dbReference type="RefSeq" id="WP_110172526.1">
    <property type="nucleotide sequence ID" value="NZ_CP015136.1"/>
</dbReference>
<dbReference type="PATRIC" id="fig|1813736.3.peg.4416"/>
<dbReference type="Proteomes" id="UP000076079">
    <property type="component" value="Chromosome"/>
</dbReference>
<sequence>MRAPVFVPTFDFRARVSRAAAALAAAGADALVISHLPNLRYLSGLEATAGQGLLTAAGQLHLLVDPRYEAAARDRADEVGAGVLLPAPTADIRPSVWIAAHCAREGVAHLVLESRVMPLHDARLIQRALAVERWAGTIVDTPLDLVEGLRRIKDTAELTLLREGGARLSEAARGVLADGVARAGRSELEVAAEIDARVRAAGFSRAAFDTIVASGPRSALPHARPTARRLEAGEVVVLDFGGVYGGYCLDLTRTVCLGQPTTEVDRQYQAVLEAQRAGCAAVRPGAFPADVDRAARQVLEAAGFGKAFGHGTGHGLGLEIHEAPRLARPQPEDVAQPPLEAGVACTIEPGAYVTACAGIRIEDDVVVTVDGHERITDVPLGWPTAH</sequence>
<evidence type="ECO:0000256" key="4">
    <source>
        <dbReference type="ARBA" id="ARBA00023049"/>
    </source>
</evidence>
<evidence type="ECO:0000256" key="3">
    <source>
        <dbReference type="ARBA" id="ARBA00022801"/>
    </source>
</evidence>
<name>A0A143PSZ3_LUTPR</name>
<evidence type="ECO:0000256" key="2">
    <source>
        <dbReference type="ARBA" id="ARBA00022723"/>
    </source>
</evidence>
<evidence type="ECO:0000259" key="7">
    <source>
        <dbReference type="Pfam" id="PF01321"/>
    </source>
</evidence>
<dbReference type="InterPro" id="IPR036005">
    <property type="entry name" value="Creatinase/aminopeptidase-like"/>
</dbReference>
<dbReference type="KEGG" id="abac:LuPra_04177"/>
<dbReference type="GO" id="GO:0008237">
    <property type="term" value="F:metallopeptidase activity"/>
    <property type="evidence" value="ECO:0007669"/>
    <property type="project" value="UniProtKB-KW"/>
</dbReference>
<dbReference type="SUPFAM" id="SSF55920">
    <property type="entry name" value="Creatinase/aminopeptidase"/>
    <property type="match status" value="1"/>
</dbReference>
<dbReference type="GO" id="GO:0006508">
    <property type="term" value="P:proteolysis"/>
    <property type="evidence" value="ECO:0007669"/>
    <property type="project" value="UniProtKB-KW"/>
</dbReference>
<organism evidence="8 9">
    <name type="scientific">Luteitalea pratensis</name>
    <dbReference type="NCBI Taxonomy" id="1855912"/>
    <lineage>
        <taxon>Bacteria</taxon>
        <taxon>Pseudomonadati</taxon>
        <taxon>Acidobacteriota</taxon>
        <taxon>Vicinamibacteria</taxon>
        <taxon>Vicinamibacterales</taxon>
        <taxon>Vicinamibacteraceae</taxon>
        <taxon>Luteitalea</taxon>
    </lineage>
</organism>
<keyword evidence="9" id="KW-1185">Reference proteome</keyword>
<dbReference type="InterPro" id="IPR001131">
    <property type="entry name" value="Peptidase_M24B_aminopep-P_CS"/>
</dbReference>